<gene>
    <name evidence="1" type="ORF">UFOPK3026_00095</name>
</gene>
<dbReference type="EMBL" id="CAFAAP010000007">
    <property type="protein sequence ID" value="CAB4793590.1"/>
    <property type="molecule type" value="Genomic_DNA"/>
</dbReference>
<accession>A0A6J6X828</accession>
<protein>
    <submittedName>
        <fullName evidence="1">Unannotated protein</fullName>
    </submittedName>
</protein>
<evidence type="ECO:0000313" key="1">
    <source>
        <dbReference type="EMBL" id="CAB4793590.1"/>
    </source>
</evidence>
<dbReference type="AlphaFoldDB" id="A0A6J6X828"/>
<reference evidence="1" key="1">
    <citation type="submission" date="2020-05" db="EMBL/GenBank/DDBJ databases">
        <authorList>
            <person name="Chiriac C."/>
            <person name="Salcher M."/>
            <person name="Ghai R."/>
            <person name="Kavagutti S V."/>
        </authorList>
    </citation>
    <scope>NUCLEOTIDE SEQUENCE</scope>
</reference>
<name>A0A6J6X828_9ZZZZ</name>
<organism evidence="1">
    <name type="scientific">freshwater metagenome</name>
    <dbReference type="NCBI Taxonomy" id="449393"/>
    <lineage>
        <taxon>unclassified sequences</taxon>
        <taxon>metagenomes</taxon>
        <taxon>ecological metagenomes</taxon>
    </lineage>
</organism>
<proteinExistence type="predicted"/>
<sequence>MTAAAVHAFTIAIERYGANAAELHVAKRIEDDAKISMRLEGEWTPPWES</sequence>